<dbReference type="SFLD" id="SFLDG01129">
    <property type="entry name" value="C1.5:_HAD__Beta-PGM__Phosphata"/>
    <property type="match status" value="1"/>
</dbReference>
<dbReference type="OrthoDB" id="9797743at2"/>
<dbReference type="InterPro" id="IPR023214">
    <property type="entry name" value="HAD_sf"/>
</dbReference>
<evidence type="ECO:0000313" key="2">
    <source>
        <dbReference type="Proteomes" id="UP000095544"/>
    </source>
</evidence>
<gene>
    <name evidence="1" type="ORF">ERS852491_04416</name>
</gene>
<dbReference type="STRING" id="39482.ERS852491_04416"/>
<accession>A0A174KU71</accession>
<reference evidence="1 2" key="1">
    <citation type="submission" date="2015-09" db="EMBL/GenBank/DDBJ databases">
        <authorList>
            <consortium name="Pathogen Informatics"/>
        </authorList>
    </citation>
    <scope>NUCLEOTIDE SEQUENCE [LARGE SCALE GENOMIC DNA]</scope>
    <source>
        <strain evidence="1 2">2789STDY5834876</strain>
    </source>
</reference>
<protein>
    <submittedName>
        <fullName evidence="1">Phosphorylated carbohydrates phosphatase TM_1254</fullName>
        <ecNumber evidence="1">3.1.3.-</ecNumber>
    </submittedName>
</protein>
<dbReference type="EMBL" id="CYZU01000061">
    <property type="protein sequence ID" value="CUP15754.1"/>
    <property type="molecule type" value="Genomic_DNA"/>
</dbReference>
<dbReference type="GO" id="GO:0016787">
    <property type="term" value="F:hydrolase activity"/>
    <property type="evidence" value="ECO:0007669"/>
    <property type="project" value="UniProtKB-KW"/>
</dbReference>
<dbReference type="InterPro" id="IPR023198">
    <property type="entry name" value="PGP-like_dom2"/>
</dbReference>
<dbReference type="SFLD" id="SFLDS00003">
    <property type="entry name" value="Haloacid_Dehalogenase"/>
    <property type="match status" value="1"/>
</dbReference>
<sequence>MKKAVIFDMDGLMIDSERVTWEGYQKECRSRGYEMTLDFYMLMLGHPMAAVRKMMREHFGDSFPLEEIIQCVHDRMEFLFSAEGVPKKPGLMEILRFTKENRYLTMVATSSDRARVERILRYAEIEAYFDDIICGDEVVHGKPGPDIFLNGCKKLGVRPEEAYVIEDSEMGILAAYRAGIDVICVPDMKQPEEKYRKMALCVVPSLSEAKAVLESGGPFMYHTAD</sequence>
<proteinExistence type="predicted"/>
<evidence type="ECO:0000313" key="1">
    <source>
        <dbReference type="EMBL" id="CUP15754.1"/>
    </source>
</evidence>
<dbReference type="InterPro" id="IPR006439">
    <property type="entry name" value="HAD-SF_hydro_IA"/>
</dbReference>
<dbReference type="InterPro" id="IPR041492">
    <property type="entry name" value="HAD_2"/>
</dbReference>
<name>A0A174KU71_9FIRM</name>
<dbReference type="RefSeq" id="WP_050642730.1">
    <property type="nucleotide sequence ID" value="NZ_CABKUE010000009.1"/>
</dbReference>
<dbReference type="Gene3D" id="3.40.50.1000">
    <property type="entry name" value="HAD superfamily/HAD-like"/>
    <property type="match status" value="1"/>
</dbReference>
<dbReference type="PANTHER" id="PTHR18901">
    <property type="entry name" value="2-DEOXYGLUCOSE-6-PHOSPHATE PHOSPHATASE 2"/>
    <property type="match status" value="1"/>
</dbReference>
<dbReference type="Proteomes" id="UP000095544">
    <property type="component" value="Unassembled WGS sequence"/>
</dbReference>
<organism evidence="1 2">
    <name type="scientific">Faecalicatena contorta</name>
    <dbReference type="NCBI Taxonomy" id="39482"/>
    <lineage>
        <taxon>Bacteria</taxon>
        <taxon>Bacillati</taxon>
        <taxon>Bacillota</taxon>
        <taxon>Clostridia</taxon>
        <taxon>Lachnospirales</taxon>
        <taxon>Lachnospiraceae</taxon>
        <taxon>Faecalicatena</taxon>
    </lineage>
</organism>
<dbReference type="NCBIfam" id="TIGR01509">
    <property type="entry name" value="HAD-SF-IA-v3"/>
    <property type="match status" value="1"/>
</dbReference>
<dbReference type="Pfam" id="PF13419">
    <property type="entry name" value="HAD_2"/>
    <property type="match status" value="1"/>
</dbReference>
<dbReference type="InterPro" id="IPR036412">
    <property type="entry name" value="HAD-like_sf"/>
</dbReference>
<keyword evidence="1" id="KW-0378">Hydrolase</keyword>
<dbReference type="Gene3D" id="1.10.150.240">
    <property type="entry name" value="Putative phosphatase, domain 2"/>
    <property type="match status" value="1"/>
</dbReference>
<dbReference type="PANTHER" id="PTHR18901:SF38">
    <property type="entry name" value="PSEUDOURIDINE-5'-PHOSPHATASE"/>
    <property type="match status" value="1"/>
</dbReference>
<dbReference type="SFLD" id="SFLDG01135">
    <property type="entry name" value="C1.5.6:_HAD__Beta-PGM__Phospha"/>
    <property type="match status" value="1"/>
</dbReference>
<dbReference type="AlphaFoldDB" id="A0A174KU71"/>
<dbReference type="EC" id="3.1.3.-" evidence="1"/>
<dbReference type="SUPFAM" id="SSF56784">
    <property type="entry name" value="HAD-like"/>
    <property type="match status" value="1"/>
</dbReference>